<accession>A0A2A4IC33</accession>
<name>A0A2A4IC33_9SPHN</name>
<gene>
    <name evidence="1" type="ORF">COA07_01825</name>
</gene>
<reference evidence="1 2" key="1">
    <citation type="submission" date="2017-09" db="EMBL/GenBank/DDBJ databases">
        <title>Sphingomonas adhaesiva DSM 7418, whole genome shotgun sequence.</title>
        <authorList>
            <person name="Feng G."/>
            <person name="Zhu H."/>
        </authorList>
    </citation>
    <scope>NUCLEOTIDE SEQUENCE [LARGE SCALE GENOMIC DNA]</scope>
    <source>
        <strain evidence="1 2">DSM 7418</strain>
    </source>
</reference>
<dbReference type="AlphaFoldDB" id="A0A2A4IC33"/>
<dbReference type="RefSeq" id="WP_066707070.1">
    <property type="nucleotide sequence ID" value="NZ_JBHIWA010000042.1"/>
</dbReference>
<proteinExistence type="predicted"/>
<organism evidence="1 2">
    <name type="scientific">Sphingomonas adhaesiva</name>
    <dbReference type="NCBI Taxonomy" id="28212"/>
    <lineage>
        <taxon>Bacteria</taxon>
        <taxon>Pseudomonadati</taxon>
        <taxon>Pseudomonadota</taxon>
        <taxon>Alphaproteobacteria</taxon>
        <taxon>Sphingomonadales</taxon>
        <taxon>Sphingomonadaceae</taxon>
        <taxon>Sphingomonas</taxon>
    </lineage>
</organism>
<protein>
    <submittedName>
        <fullName evidence="1">Uncharacterized protein</fullName>
    </submittedName>
</protein>
<evidence type="ECO:0000313" key="1">
    <source>
        <dbReference type="EMBL" id="PCG15746.1"/>
    </source>
</evidence>
<keyword evidence="2" id="KW-1185">Reference proteome</keyword>
<dbReference type="Proteomes" id="UP000218323">
    <property type="component" value="Unassembled WGS sequence"/>
</dbReference>
<sequence>MTIAPRRAAEAARELDGRAISDIHRTSRDIAEPPTLLLTLATLIPCDPAALAATPIELIDRKNGVLRVPQDDRRFAEVAMGNAAAYAVEAATAGRTCGPLVMDVCGRALRVDDDTLGYARELLLFDALLPIDLCWTFSSLREGVVAGMLDADAPYAAVLGQAGFGAPPGVDRRWHLAQQRAVSNWWAFRIGGAPDRTWPA</sequence>
<dbReference type="EMBL" id="NWVC01000001">
    <property type="protein sequence ID" value="PCG15746.1"/>
    <property type="molecule type" value="Genomic_DNA"/>
</dbReference>
<evidence type="ECO:0000313" key="2">
    <source>
        <dbReference type="Proteomes" id="UP000218323"/>
    </source>
</evidence>
<comment type="caution">
    <text evidence="1">The sequence shown here is derived from an EMBL/GenBank/DDBJ whole genome shotgun (WGS) entry which is preliminary data.</text>
</comment>